<dbReference type="SUPFAM" id="SSF101386">
    <property type="entry name" value="all-alpha NTP pyrophosphatases"/>
    <property type="match status" value="1"/>
</dbReference>
<keyword evidence="4" id="KW-1185">Reference proteome</keyword>
<reference evidence="4" key="1">
    <citation type="journal article" date="2019" name="Int. J. Syst. Evol. Microbiol.">
        <title>The Global Catalogue of Microorganisms (GCM) 10K type strain sequencing project: providing services to taxonomists for standard genome sequencing and annotation.</title>
        <authorList>
            <consortium name="The Broad Institute Genomics Platform"/>
            <consortium name="The Broad Institute Genome Sequencing Center for Infectious Disease"/>
            <person name="Wu L."/>
            <person name="Ma J."/>
        </authorList>
    </citation>
    <scope>NUCLEOTIDE SEQUENCE [LARGE SCALE GENOMIC DNA]</scope>
    <source>
        <strain evidence="4">CGMCC 1.16026</strain>
    </source>
</reference>
<comment type="caution">
    <text evidence="3">The sequence shown here is derived from an EMBL/GenBank/DDBJ whole genome shotgun (WGS) entry which is preliminary data.</text>
</comment>
<dbReference type="CDD" id="cd11541">
    <property type="entry name" value="NTP-PPase_u4"/>
    <property type="match status" value="1"/>
</dbReference>
<evidence type="ECO:0000313" key="4">
    <source>
        <dbReference type="Proteomes" id="UP001596391"/>
    </source>
</evidence>
<dbReference type="InterPro" id="IPR041407">
    <property type="entry name" value="MazG_C"/>
</dbReference>
<dbReference type="Proteomes" id="UP001596391">
    <property type="component" value="Unassembled WGS sequence"/>
</dbReference>
<dbReference type="Pfam" id="PF18722">
    <property type="entry name" value="MazG_C"/>
    <property type="match status" value="1"/>
</dbReference>
<dbReference type="Gene3D" id="1.10.287.1080">
    <property type="entry name" value="MazG-like"/>
    <property type="match status" value="1"/>
</dbReference>
<protein>
    <submittedName>
        <fullName evidence="3">Nucleoside triphosphate pyrophosphohydrolase family protein</fullName>
    </submittedName>
</protein>
<evidence type="ECO:0000259" key="2">
    <source>
        <dbReference type="Pfam" id="PF18722"/>
    </source>
</evidence>
<dbReference type="InterPro" id="IPR011379">
    <property type="entry name" value="MazG-related_GP37"/>
</dbReference>
<feature type="domain" description="NTP pyrophosphohydrolase MazG-like" evidence="1">
    <location>
        <begin position="56"/>
        <end position="95"/>
    </location>
</feature>
<evidence type="ECO:0000313" key="3">
    <source>
        <dbReference type="EMBL" id="MFC6645557.1"/>
    </source>
</evidence>
<dbReference type="EMBL" id="JBHSWI010000001">
    <property type="protein sequence ID" value="MFC6645557.1"/>
    <property type="molecule type" value="Genomic_DNA"/>
</dbReference>
<gene>
    <name evidence="3" type="ORF">ACFQBQ_08160</name>
</gene>
<proteinExistence type="predicted"/>
<dbReference type="InterPro" id="IPR004518">
    <property type="entry name" value="MazG-like_dom"/>
</dbReference>
<feature type="domain" description="MazG C-terminal" evidence="2">
    <location>
        <begin position="106"/>
        <end position="288"/>
    </location>
</feature>
<organism evidence="3 4">
    <name type="scientific">Granulicella cerasi</name>
    <dbReference type="NCBI Taxonomy" id="741063"/>
    <lineage>
        <taxon>Bacteria</taxon>
        <taxon>Pseudomonadati</taxon>
        <taxon>Acidobacteriota</taxon>
        <taxon>Terriglobia</taxon>
        <taxon>Terriglobales</taxon>
        <taxon>Acidobacteriaceae</taxon>
        <taxon>Granulicella</taxon>
    </lineage>
</organism>
<dbReference type="RefSeq" id="WP_263371918.1">
    <property type="nucleotide sequence ID" value="NZ_JAGSYD010000003.1"/>
</dbReference>
<accession>A0ABW1Z830</accession>
<evidence type="ECO:0000259" key="1">
    <source>
        <dbReference type="Pfam" id="PF03819"/>
    </source>
</evidence>
<dbReference type="Pfam" id="PF03819">
    <property type="entry name" value="MazG"/>
    <property type="match status" value="1"/>
</dbReference>
<sequence length="290" mass="32777">MTLDEYQDFAAATDPGEISKNPDLSVLLLGLSGETGSLLTLYKKWLRDGDAYQVVEDRLTEEMGDILWYLAAIARQRGISLDRIATANLEKTRSRWLQHGLGPLPDEDRPEKERFPRRFVAELRDTVDEQGKAVMRMTLNGEALGSPLTDNSYERDGYRFHDILHLAFTCMMGWSPVIRALLKVKRKSDAELDEVEDGGRAVAIEEGIAALVFSYATQHSMLANVTTLDWSLLRTCSEMAAGLEISTVPLFTWQQTILTAFDAWRKAIRDGGVRIICDLERRSFLFEQLN</sequence>
<name>A0ABW1Z830_9BACT</name>